<feature type="compositionally biased region" description="Polar residues" evidence="11">
    <location>
        <begin position="706"/>
        <end position="722"/>
    </location>
</feature>
<dbReference type="PANTHER" id="PTHR13402:SF6">
    <property type="entry name" value="SECRETORY 16, ISOFORM I"/>
    <property type="match status" value="1"/>
</dbReference>
<proteinExistence type="inferred from homology"/>
<sequence length="1717" mass="184792">MAEDRVLGHESGLFTDAIHLGAWNPAHRPEDCSDSVLHEVATQTSVPIQTPDLAPCPPTEFELEHRDPEASPPDNVLDETKDVEYLQAFPEAPTRLENSGHVDITGSEYMQSIEKTREGAVIDSNNGSPFIDSFKGSDDDTGTNTFPDDNIDFQAMIGQTHDDTRDVWDRSTDAHVEDLSTQLVTEPYSAENDKVNSWNSVFADDEGGGDFFSQISSQSKPTVAHLESEPRSDDMASHLINGNVQPSNESQQTKAIDSLFQEDESTGEADFFNSQGPAHVEPSLELLSETQPNSMPEDHPLPSLDPGKELPHHQSVAVVQDEKPEVIRPAEPGVAENLGEEELAERWKAFLGDDDILIENETLDGSIEGANTHTAEYQRHPVQPASQVGSEQPPVNTYTPHQPSSSEMLGGLPAAGYSSTLGNLTNPEKSKVESFSNQSKAGYQSPYDLPFDMRPKHAPPRKIAPPVGVNPPPRSSSMSGSRPPSSSYMVPGPNFSPVAAPPPVSGPDTTPPSTKEPVRTGSFFEELPVVSRSRPSTRGRYTPQPNMSQPASNLPMAPVAPPPSLPQQSSDPYSQFQLQPPARLDPYSNLSAPPPQPAPTTSRYSPQPPPPGTKPAPFPRYSPAPPQSACMTSSATYVSQSPTVQSSVNALPFQPRTSSPLAQHETAKSYPSPPRKRGSLPVTSIIPTSSVPQFGSDSQIVPPKRSMTQSPGRMMPLQSSVASNQNAYVRPASAHGSKSSIQAPLLQSAYAPAANNRPTQALDFVVPTDGQEHDPLERWKGAPIFKFGFGGTLLSTFPKHIPRYATGQMTPRIKPTLGDIKTCPISQILPHNEPLDKFPGPLKSKSKKKDVLTWLSTMISALEGAPSTTDGHVDPVHQHRREDGILLWKVVRVLVEHDGALRGSTAAEASLQSIFSPGSMAMNSQFEYPSTGDSVSGSLKSESASSLGIDVIHKSLVAGDRQKAVWDAVDHRLWGHAMLISSTLDKSVWKQVTQEFIRREVRSLGKNTESLAALYEIFAGNFEESIDELVPPSARAGLQMVSVHAGTGAPKDALEGLNKWRDTVNLILQNKSAQDHQALRALGRLLASYGRVEASHICSLVAGTAAGPIFGDARDPQASIVLLGADHWRNPTTFMVEREACLLTEVYEFATSVLAASPSPSLAHLQAFKLRHAMYLAEEGHKSEAQQYCEAIVSIVTSKSNVKSPYYHQRFFAELDELSHRLRQAPTDGSSSWISKPSMEKVSGSMWAKFNSFVSGDDNEVTSNGSGKGGDGDIGPFAKIAGTPPISRSPSVAEGHGSYFPSQPVAPSSSGSRYAPNSQYYAPYSSPEQSRGRRSLDAQRSPPQTAGRSYSQRRNSQDPSTPLEGNAYGSMPNHIYASPATIGSHITPPQASHAPLAPVEEIYSPQIQSPTSEMPAIQTLPDGFGINQTGYMPLAEQVTRDDETNLKTTTTEQSGYQPPTYEPPSFSTGYEPPSYSANVEDNEHSDEEKPKKKSFMDDDDDDFMARAAQLRASEKEKMDREAAEAFRKAAEADAKRPLATEKKGWFSGWFGKKESGGAVRADLGDENSFYFDKELNRWVNKKDPGSAATAAVTPPPPKSSAPSSQSVSTSQTPTTPNLTNGRPGPSAVPGGTLSAPPPGIAPLPTPPSSSLGPPSDSPRAIPRSVSAGAPTGPPSRPGTSLSNASSIDDLLGAPQARKGGTMKTRRKGRGYVDVMAK</sequence>
<feature type="domain" description="Sec16 Sec23-binding" evidence="12">
    <location>
        <begin position="952"/>
        <end position="1257"/>
    </location>
</feature>
<feature type="compositionally biased region" description="Basic and acidic residues" evidence="11">
    <location>
        <begin position="1486"/>
        <end position="1496"/>
    </location>
</feature>
<evidence type="ECO:0000313" key="16">
    <source>
        <dbReference type="Proteomes" id="UP000054565"/>
    </source>
</evidence>
<gene>
    <name evidence="15" type="ORF">CIRG_09694</name>
</gene>
<dbReference type="GO" id="GO:0016192">
    <property type="term" value="P:vesicle-mediated transport"/>
    <property type="evidence" value="ECO:0007669"/>
    <property type="project" value="UniProtKB-KW"/>
</dbReference>
<dbReference type="GO" id="GO:0005789">
    <property type="term" value="C:endoplasmic reticulum membrane"/>
    <property type="evidence" value="ECO:0007669"/>
    <property type="project" value="UniProtKB-SubCell"/>
</dbReference>
<feature type="region of interest" description="Disordered" evidence="11">
    <location>
        <begin position="1260"/>
        <end position="1505"/>
    </location>
</feature>
<comment type="function">
    <text evidence="9 10">Involved in the initiation of assembly of the COPII coat required for the formation of transport vesicles from the endoplasmic reticulum (ER) and the selection of cargo molecules. Also involved in autophagy.</text>
</comment>
<comment type="similarity">
    <text evidence="2 10">Belongs to the SEC16 family.</text>
</comment>
<feature type="compositionally biased region" description="Polar residues" evidence="11">
    <location>
        <begin position="629"/>
        <end position="661"/>
    </location>
</feature>
<feature type="compositionally biased region" description="Polar residues" evidence="11">
    <location>
        <begin position="681"/>
        <end position="699"/>
    </location>
</feature>
<dbReference type="GO" id="GO:0006914">
    <property type="term" value="P:autophagy"/>
    <property type="evidence" value="ECO:0007669"/>
    <property type="project" value="UniProtKB-KW"/>
</dbReference>
<evidence type="ECO:0000256" key="6">
    <source>
        <dbReference type="ARBA" id="ARBA00022927"/>
    </source>
</evidence>
<evidence type="ECO:0000256" key="11">
    <source>
        <dbReference type="SAM" id="MobiDB-lite"/>
    </source>
</evidence>
<feature type="domain" description="Sec16 N-terminal" evidence="14">
    <location>
        <begin position="196"/>
        <end position="400"/>
    </location>
</feature>
<feature type="compositionally biased region" description="Pro residues" evidence="11">
    <location>
        <begin position="606"/>
        <end position="626"/>
    </location>
</feature>
<evidence type="ECO:0000256" key="3">
    <source>
        <dbReference type="ARBA" id="ARBA00022448"/>
    </source>
</evidence>
<dbReference type="Pfam" id="PF12931">
    <property type="entry name" value="TPR_Sec16"/>
    <property type="match status" value="1"/>
</dbReference>
<feature type="compositionally biased region" description="Low complexity" evidence="11">
    <location>
        <begin position="475"/>
        <end position="498"/>
    </location>
</feature>
<feature type="compositionally biased region" description="Basic and acidic residues" evidence="11">
    <location>
        <begin position="1529"/>
        <end position="1544"/>
    </location>
</feature>
<feature type="region of interest" description="Disordered" evidence="11">
    <location>
        <begin position="209"/>
        <end position="253"/>
    </location>
</feature>
<feature type="compositionally biased region" description="Low complexity" evidence="11">
    <location>
        <begin position="1600"/>
        <end position="1616"/>
    </location>
</feature>
<dbReference type="GO" id="GO:0007030">
    <property type="term" value="P:Golgi organization"/>
    <property type="evidence" value="ECO:0007669"/>
    <property type="project" value="TreeGrafter"/>
</dbReference>
<organism evidence="15 16">
    <name type="scientific">Coccidioides immitis RMSCC 2394</name>
    <dbReference type="NCBI Taxonomy" id="404692"/>
    <lineage>
        <taxon>Eukaryota</taxon>
        <taxon>Fungi</taxon>
        <taxon>Dikarya</taxon>
        <taxon>Ascomycota</taxon>
        <taxon>Pezizomycotina</taxon>
        <taxon>Eurotiomycetes</taxon>
        <taxon>Eurotiomycetidae</taxon>
        <taxon>Onygenales</taxon>
        <taxon>Onygenaceae</taxon>
        <taxon>Coccidioides</taxon>
    </lineage>
</organism>
<keyword evidence="7 10" id="KW-0072">Autophagy</keyword>
<dbReference type="GO" id="GO:0070973">
    <property type="term" value="P:protein localization to endoplasmic reticulum exit site"/>
    <property type="evidence" value="ECO:0007669"/>
    <property type="project" value="TreeGrafter"/>
</dbReference>
<feature type="compositionally biased region" description="Polar residues" evidence="11">
    <location>
        <begin position="1446"/>
        <end position="1457"/>
    </location>
</feature>
<evidence type="ECO:0000256" key="7">
    <source>
        <dbReference type="ARBA" id="ARBA00023006"/>
    </source>
</evidence>
<dbReference type="InterPro" id="IPR024298">
    <property type="entry name" value="Sec16_Sec23-bd"/>
</dbReference>
<feature type="compositionally biased region" description="Polar residues" evidence="11">
    <location>
        <begin position="417"/>
        <end position="442"/>
    </location>
</feature>
<feature type="compositionally biased region" description="Pro residues" evidence="11">
    <location>
        <begin position="1635"/>
        <end position="1647"/>
    </location>
</feature>
<accession>A0A0J6YQN8</accession>
<dbReference type="Pfam" id="PF12935">
    <property type="entry name" value="Sec16_N"/>
    <property type="match status" value="1"/>
</dbReference>
<dbReference type="InterPro" id="IPR024340">
    <property type="entry name" value="Sec16_CCD"/>
</dbReference>
<dbReference type="PANTHER" id="PTHR13402">
    <property type="entry name" value="RGPR-RELATED"/>
    <property type="match status" value="1"/>
</dbReference>
<dbReference type="InterPro" id="IPR024468">
    <property type="entry name" value="Sec16_N"/>
</dbReference>
<feature type="compositionally biased region" description="Polar residues" evidence="11">
    <location>
        <begin position="1305"/>
        <end position="1320"/>
    </location>
</feature>
<feature type="compositionally biased region" description="Polar residues" evidence="11">
    <location>
        <begin position="384"/>
        <end position="407"/>
    </location>
</feature>
<dbReference type="Gene3D" id="1.25.40.1030">
    <property type="match status" value="1"/>
</dbReference>
<feature type="region of interest" description="Disordered" evidence="11">
    <location>
        <begin position="48"/>
        <end position="75"/>
    </location>
</feature>
<evidence type="ECO:0000259" key="12">
    <source>
        <dbReference type="Pfam" id="PF12931"/>
    </source>
</evidence>
<name>A0A0J6YQN8_COCIT</name>
<dbReference type="STRING" id="404692.A0A0J6YQN8"/>
<evidence type="ECO:0000256" key="1">
    <source>
        <dbReference type="ARBA" id="ARBA00004397"/>
    </source>
</evidence>
<dbReference type="FunFam" id="1.25.40.1030:FF:000008">
    <property type="entry name" value="Protein transport protein sec16"/>
    <property type="match status" value="1"/>
</dbReference>
<reference evidence="16" key="1">
    <citation type="journal article" date="2010" name="Genome Res.">
        <title>Population genomic sequencing of Coccidioides fungi reveals recent hybridization and transposon control.</title>
        <authorList>
            <person name="Neafsey D.E."/>
            <person name="Barker B.M."/>
            <person name="Sharpton T.J."/>
            <person name="Stajich J.E."/>
            <person name="Park D.J."/>
            <person name="Whiston E."/>
            <person name="Hung C.-Y."/>
            <person name="McMahan C."/>
            <person name="White J."/>
            <person name="Sykes S."/>
            <person name="Heiman D."/>
            <person name="Young S."/>
            <person name="Zeng Q."/>
            <person name="Abouelleil A."/>
            <person name="Aftuck L."/>
            <person name="Bessette D."/>
            <person name="Brown A."/>
            <person name="FitzGerald M."/>
            <person name="Lui A."/>
            <person name="Macdonald J.P."/>
            <person name="Priest M."/>
            <person name="Orbach M.J."/>
            <person name="Galgiani J.N."/>
            <person name="Kirkland T.N."/>
            <person name="Cole G.T."/>
            <person name="Birren B.W."/>
            <person name="Henn M.R."/>
            <person name="Taylor J.W."/>
            <person name="Rounsley S.D."/>
        </authorList>
    </citation>
    <scope>NUCLEOTIDE SEQUENCE [LARGE SCALE GENOMIC DNA]</scope>
    <source>
        <strain evidence="16">RMSCC 2394</strain>
    </source>
</reference>
<feature type="region of interest" description="Disordered" evidence="11">
    <location>
        <begin position="1529"/>
        <end position="1564"/>
    </location>
</feature>
<dbReference type="Proteomes" id="UP000054565">
    <property type="component" value="Unassembled WGS sequence"/>
</dbReference>
<dbReference type="OrthoDB" id="8918678at2759"/>
<feature type="region of interest" description="Disordered" evidence="11">
    <location>
        <begin position="290"/>
        <end position="339"/>
    </location>
</feature>
<dbReference type="EMBL" id="DS028099">
    <property type="protein sequence ID" value="KMP09524.1"/>
    <property type="molecule type" value="Genomic_DNA"/>
</dbReference>
<feature type="domain" description="Sec16 central conserved" evidence="13">
    <location>
        <begin position="782"/>
        <end position="899"/>
    </location>
</feature>
<feature type="region of interest" description="Disordered" evidence="11">
    <location>
        <begin position="381"/>
        <end position="722"/>
    </location>
</feature>
<dbReference type="Pfam" id="PF12932">
    <property type="entry name" value="Sec16"/>
    <property type="match status" value="1"/>
</dbReference>
<dbReference type="GO" id="GO:0012507">
    <property type="term" value="C:ER to Golgi transport vesicle membrane"/>
    <property type="evidence" value="ECO:0007669"/>
    <property type="project" value="TreeGrafter"/>
</dbReference>
<feature type="compositionally biased region" description="Basic and acidic residues" evidence="11">
    <location>
        <begin position="226"/>
        <end position="236"/>
    </location>
</feature>
<evidence type="ECO:0000256" key="5">
    <source>
        <dbReference type="ARBA" id="ARBA00022892"/>
    </source>
</evidence>
<keyword evidence="4 10" id="KW-0256">Endoplasmic reticulum</keyword>
<dbReference type="CDD" id="cd09233">
    <property type="entry name" value="ACE1-Sec16-like"/>
    <property type="match status" value="1"/>
</dbReference>
<evidence type="ECO:0000313" key="15">
    <source>
        <dbReference type="EMBL" id="KMP09524.1"/>
    </source>
</evidence>
<feature type="region of interest" description="Disordered" evidence="11">
    <location>
        <begin position="1582"/>
        <end position="1717"/>
    </location>
</feature>
<feature type="compositionally biased region" description="Polar residues" evidence="11">
    <location>
        <begin position="240"/>
        <end position="253"/>
    </location>
</feature>
<feature type="compositionally biased region" description="Low complexity" evidence="11">
    <location>
        <begin position="1648"/>
        <end position="1658"/>
    </location>
</feature>
<comment type="subcellular location">
    <subcellularLocation>
        <location evidence="1">Endoplasmic reticulum membrane</location>
        <topology evidence="1">Peripheral membrane protein</topology>
        <orientation evidence="1">Cytoplasmic side</orientation>
    </subcellularLocation>
</comment>
<dbReference type="GO" id="GO:0070971">
    <property type="term" value="C:endoplasmic reticulum exit site"/>
    <property type="evidence" value="ECO:0007669"/>
    <property type="project" value="TreeGrafter"/>
</dbReference>
<feature type="compositionally biased region" description="Polar residues" evidence="11">
    <location>
        <begin position="1677"/>
        <end position="1686"/>
    </location>
</feature>
<evidence type="ECO:0000256" key="2">
    <source>
        <dbReference type="ARBA" id="ARBA00005927"/>
    </source>
</evidence>
<keyword evidence="3 10" id="KW-0813">Transport</keyword>
<evidence type="ECO:0000256" key="8">
    <source>
        <dbReference type="ARBA" id="ARBA00023136"/>
    </source>
</evidence>
<feature type="compositionally biased region" description="Polar residues" evidence="11">
    <location>
        <begin position="1341"/>
        <end position="1360"/>
    </location>
</feature>
<evidence type="ECO:0000256" key="10">
    <source>
        <dbReference type="RuleBase" id="RU364101"/>
    </source>
</evidence>
<evidence type="ECO:0000256" key="9">
    <source>
        <dbReference type="ARBA" id="ARBA00024687"/>
    </source>
</evidence>
<feature type="compositionally biased region" description="Basic and acidic residues" evidence="11">
    <location>
        <begin position="296"/>
        <end position="312"/>
    </location>
</feature>
<evidence type="ECO:0000259" key="13">
    <source>
        <dbReference type="Pfam" id="PF12932"/>
    </source>
</evidence>
<evidence type="ECO:0000259" key="14">
    <source>
        <dbReference type="Pfam" id="PF12935"/>
    </source>
</evidence>
<keyword evidence="6 10" id="KW-0653">Protein transport</keyword>
<keyword evidence="8 10" id="KW-0472">Membrane</keyword>
<protein>
    <recommendedName>
        <fullName evidence="10">Protein transport protein sec16</fullName>
    </recommendedName>
</protein>
<evidence type="ECO:0000256" key="4">
    <source>
        <dbReference type="ARBA" id="ARBA00022824"/>
    </source>
</evidence>
<keyword evidence="5 10" id="KW-0931">ER-Golgi transport</keyword>
<dbReference type="GO" id="GO:0015031">
    <property type="term" value="P:protein transport"/>
    <property type="evidence" value="ECO:0007669"/>
    <property type="project" value="UniProtKB-KW"/>
</dbReference>